<dbReference type="AlphaFoldDB" id="A0A2S5STT8"/>
<proteinExistence type="inferred from homology"/>
<protein>
    <recommendedName>
        <fullName evidence="11">Cation:proton antiporter</fullName>
    </recommendedName>
</protein>
<sequence>MIVSLLVLCALAASVLATVRIVKGPTHADRVVALDILLAAGVALCVAASLATSRTVFMDVGIGLALVGFVATIGWARLIDRAPREGTGEVSR</sequence>
<dbReference type="OrthoDB" id="9800226at2"/>
<evidence type="ECO:0000256" key="6">
    <source>
        <dbReference type="ARBA" id="ARBA00022989"/>
    </source>
</evidence>
<keyword evidence="3" id="KW-0813">Transport</keyword>
<dbReference type="GO" id="GO:0005886">
    <property type="term" value="C:plasma membrane"/>
    <property type="evidence" value="ECO:0007669"/>
    <property type="project" value="UniProtKB-SubCell"/>
</dbReference>
<keyword evidence="5 8" id="KW-0812">Transmembrane</keyword>
<keyword evidence="10" id="KW-1185">Reference proteome</keyword>
<keyword evidence="7 8" id="KW-0472">Membrane</keyword>
<evidence type="ECO:0000256" key="1">
    <source>
        <dbReference type="ARBA" id="ARBA00004651"/>
    </source>
</evidence>
<dbReference type="PANTHER" id="PTHR34702">
    <property type="entry name" value="NA(+)/H(+) ANTIPORTER SUBUNIT F1"/>
    <property type="match status" value="1"/>
</dbReference>
<dbReference type="InterPro" id="IPR007208">
    <property type="entry name" value="MrpF/PhaF-like"/>
</dbReference>
<dbReference type="EMBL" id="PSNX01000009">
    <property type="protein sequence ID" value="PPE66143.1"/>
    <property type="molecule type" value="Genomic_DNA"/>
</dbReference>
<keyword evidence="6 8" id="KW-1133">Transmembrane helix</keyword>
<keyword evidence="4" id="KW-1003">Cell membrane</keyword>
<accession>A0A2S5STT8</accession>
<feature type="transmembrane region" description="Helical" evidence="8">
    <location>
        <begin position="56"/>
        <end position="76"/>
    </location>
</feature>
<evidence type="ECO:0000313" key="10">
    <source>
        <dbReference type="Proteomes" id="UP000238605"/>
    </source>
</evidence>
<evidence type="ECO:0000256" key="3">
    <source>
        <dbReference type="ARBA" id="ARBA00022448"/>
    </source>
</evidence>
<comment type="subcellular location">
    <subcellularLocation>
        <location evidence="1">Cell membrane</location>
        <topology evidence="1">Multi-pass membrane protein</topology>
    </subcellularLocation>
</comment>
<evidence type="ECO:0000256" key="4">
    <source>
        <dbReference type="ARBA" id="ARBA00022475"/>
    </source>
</evidence>
<evidence type="ECO:0000256" key="7">
    <source>
        <dbReference type="ARBA" id="ARBA00023136"/>
    </source>
</evidence>
<comment type="similarity">
    <text evidence="2">Belongs to the CPA3 antiporters (TC 2.A.63) subunit F family.</text>
</comment>
<organism evidence="9 10">
    <name type="scientific">Caldimonas caldifontis</name>
    <dbReference type="NCBI Taxonomy" id="1452508"/>
    <lineage>
        <taxon>Bacteria</taxon>
        <taxon>Pseudomonadati</taxon>
        <taxon>Pseudomonadota</taxon>
        <taxon>Betaproteobacteria</taxon>
        <taxon>Burkholderiales</taxon>
        <taxon>Sphaerotilaceae</taxon>
        <taxon>Caldimonas</taxon>
    </lineage>
</organism>
<dbReference type="RefSeq" id="WP_104302739.1">
    <property type="nucleotide sequence ID" value="NZ_PSNX01000009.1"/>
</dbReference>
<evidence type="ECO:0008006" key="11">
    <source>
        <dbReference type="Google" id="ProtNLM"/>
    </source>
</evidence>
<evidence type="ECO:0000313" key="9">
    <source>
        <dbReference type="EMBL" id="PPE66143.1"/>
    </source>
</evidence>
<dbReference type="Proteomes" id="UP000238605">
    <property type="component" value="Unassembled WGS sequence"/>
</dbReference>
<dbReference type="GO" id="GO:0015385">
    <property type="term" value="F:sodium:proton antiporter activity"/>
    <property type="evidence" value="ECO:0007669"/>
    <property type="project" value="TreeGrafter"/>
</dbReference>
<evidence type="ECO:0000256" key="5">
    <source>
        <dbReference type="ARBA" id="ARBA00022692"/>
    </source>
</evidence>
<evidence type="ECO:0000256" key="8">
    <source>
        <dbReference type="SAM" id="Phobius"/>
    </source>
</evidence>
<evidence type="ECO:0000256" key="2">
    <source>
        <dbReference type="ARBA" id="ARBA00009212"/>
    </source>
</evidence>
<name>A0A2S5STT8_9BURK</name>
<dbReference type="PANTHER" id="PTHR34702:SF1">
    <property type="entry name" value="NA(+)_H(+) ANTIPORTER SUBUNIT F"/>
    <property type="match status" value="1"/>
</dbReference>
<dbReference type="Pfam" id="PF04066">
    <property type="entry name" value="MrpF_PhaF"/>
    <property type="match status" value="1"/>
</dbReference>
<reference evidence="9 10" key="1">
    <citation type="submission" date="2018-02" db="EMBL/GenBank/DDBJ databases">
        <title>Reclassifiation of [Polyangium] brachysporum DSM 7029 as Guopingzhaonella breviflexa gen. nov., sp. nov., a member of the family Comamonadaceae.</title>
        <authorList>
            <person name="Tang B."/>
        </authorList>
    </citation>
    <scope>NUCLEOTIDE SEQUENCE [LARGE SCALE GENOMIC DNA]</scope>
    <source>
        <strain evidence="9 10">BCRC 80649</strain>
    </source>
</reference>
<comment type="caution">
    <text evidence="9">The sequence shown here is derived from an EMBL/GenBank/DDBJ whole genome shotgun (WGS) entry which is preliminary data.</text>
</comment>
<gene>
    <name evidence="9" type="ORF">C1704_10775</name>
</gene>
<feature type="transmembrane region" description="Helical" evidence="8">
    <location>
        <begin position="33"/>
        <end position="51"/>
    </location>
</feature>